<feature type="chain" id="PRO_5046860041" description="Secreted protein" evidence="1">
    <location>
        <begin position="33"/>
        <end position="94"/>
    </location>
</feature>
<evidence type="ECO:0000256" key="1">
    <source>
        <dbReference type="SAM" id="SignalP"/>
    </source>
</evidence>
<feature type="signal peptide" evidence="1">
    <location>
        <begin position="1"/>
        <end position="32"/>
    </location>
</feature>
<name>A0ABS9JEM0_9ACTN</name>
<keyword evidence="3" id="KW-1185">Reference proteome</keyword>
<gene>
    <name evidence="2" type="ORF">L0F81_12145</name>
</gene>
<accession>A0ABS9JEM0</accession>
<dbReference type="EMBL" id="JAKKZF010000035">
    <property type="protein sequence ID" value="MCG0064026.1"/>
    <property type="molecule type" value="Genomic_DNA"/>
</dbReference>
<reference evidence="2 3" key="1">
    <citation type="submission" date="2022-01" db="EMBL/GenBank/DDBJ databases">
        <title>Draft Genome Sequences of Seven Type Strains of the Genus Streptomyces.</title>
        <authorList>
            <person name="Aziz S."/>
            <person name="Coretto E."/>
            <person name="Chronakova A."/>
            <person name="Sproer C."/>
            <person name="Huber K."/>
            <person name="Nouioui I."/>
            <person name="Gross H."/>
        </authorList>
    </citation>
    <scope>NUCLEOTIDE SEQUENCE [LARGE SCALE GENOMIC DNA]</scope>
    <source>
        <strain evidence="2 3">DSM 41685</strain>
    </source>
</reference>
<proteinExistence type="predicted"/>
<evidence type="ECO:0000313" key="3">
    <source>
        <dbReference type="Proteomes" id="UP001299012"/>
    </source>
</evidence>
<evidence type="ECO:0008006" key="4">
    <source>
        <dbReference type="Google" id="ProtNLM"/>
    </source>
</evidence>
<dbReference type="RefSeq" id="WP_086702774.1">
    <property type="nucleotide sequence ID" value="NZ_JAKKZF010000035.1"/>
</dbReference>
<keyword evidence="1" id="KW-0732">Signal</keyword>
<organism evidence="2 3">
    <name type="scientific">Streptomyces tricolor</name>
    <dbReference type="NCBI Taxonomy" id="68277"/>
    <lineage>
        <taxon>Bacteria</taxon>
        <taxon>Bacillati</taxon>
        <taxon>Actinomycetota</taxon>
        <taxon>Actinomycetes</taxon>
        <taxon>Kitasatosporales</taxon>
        <taxon>Streptomycetaceae</taxon>
        <taxon>Streptomyces</taxon>
        <taxon>Streptomyces violaceoruber group</taxon>
    </lineage>
</organism>
<evidence type="ECO:0000313" key="2">
    <source>
        <dbReference type="EMBL" id="MCG0064026.1"/>
    </source>
</evidence>
<protein>
    <recommendedName>
        <fullName evidence="4">Secreted protein</fullName>
    </recommendedName>
</protein>
<dbReference type="Proteomes" id="UP001299012">
    <property type="component" value="Unassembled WGS sequence"/>
</dbReference>
<sequence length="94" mass="9611">MNFQKVKRMAAAAGVMVAAGALPILVASPASASQSACTNYVASHGYFAGPKVKAACDYPALDTGLFKIGHPACLLGLEKIGVKSEVSNQACKRA</sequence>
<comment type="caution">
    <text evidence="2">The sequence shown here is derived from an EMBL/GenBank/DDBJ whole genome shotgun (WGS) entry which is preliminary data.</text>
</comment>